<dbReference type="InterPro" id="IPR035413">
    <property type="entry name" value="Terminase_L_C"/>
</dbReference>
<dbReference type="Pfam" id="PF04466">
    <property type="entry name" value="Terminase_3"/>
    <property type="match status" value="1"/>
</dbReference>
<gene>
    <name evidence="3" type="ORF">FDF74_11525</name>
</gene>
<feature type="domain" description="Phage terminase large subunit C-terminal" evidence="2">
    <location>
        <begin position="288"/>
        <end position="428"/>
    </location>
</feature>
<evidence type="ECO:0000313" key="4">
    <source>
        <dbReference type="Proteomes" id="UP000473885"/>
    </source>
</evidence>
<dbReference type="Gene3D" id="3.40.50.300">
    <property type="entry name" value="P-loop containing nucleotide triphosphate hydrolases"/>
    <property type="match status" value="1"/>
</dbReference>
<dbReference type="InterPro" id="IPR027417">
    <property type="entry name" value="P-loop_NTPase"/>
</dbReference>
<sequence length="443" mass="52288">MKKIKKIRLKRPYVNPKYKFMFKKDYIPQKYNVIYGGTGSSKSFSLIEMLVEKCILHSTFDILVVRKYATTLKDTVEMPWLDMITKRYINVLSNSGLKEGRDFTYNRTLKHIKFASGSIVRFKGYDNPEKLKGIDNVNVLWLEECTDFTQSDLEDIQDRLRATPPPNHIWGRELKIFCTFNPIFKSHWIRTYFFKDEIDMSEEIHKDTVIDSATTFSLKTTWRDNKFYNGQYQDEKLRNKMKIKNPRKYGVQCNGNWGVLGELIYEHYKVDILEKDHSYYEDISYGLDFGFDHSTAFHELGKKDGDIYVLRELYKPKLTVTDIMKELKRMYPNTYNSIRIYADNARPEAIEEMRRAGFSGIRACTKGANSVLEGIEWLQDRTIYIDESCTGAKNEIESYQWQKDKRTGERIPKPIKVNDDAMDSIRYGTEKFKKDKKLRVAWC</sequence>
<evidence type="ECO:0000259" key="2">
    <source>
        <dbReference type="Pfam" id="PF17288"/>
    </source>
</evidence>
<proteinExistence type="predicted"/>
<evidence type="ECO:0000259" key="1">
    <source>
        <dbReference type="Pfam" id="PF04466"/>
    </source>
</evidence>
<organism evidence="3 4">
    <name type="scientific">Clostridium niameyense</name>
    <dbReference type="NCBI Taxonomy" id="1622073"/>
    <lineage>
        <taxon>Bacteria</taxon>
        <taxon>Bacillati</taxon>
        <taxon>Bacillota</taxon>
        <taxon>Clostridia</taxon>
        <taxon>Eubacteriales</taxon>
        <taxon>Clostridiaceae</taxon>
        <taxon>Clostridium</taxon>
    </lineage>
</organism>
<dbReference type="InterPro" id="IPR035412">
    <property type="entry name" value="Terminase_L_N"/>
</dbReference>
<dbReference type="Pfam" id="PF17288">
    <property type="entry name" value="Terminase_3C"/>
    <property type="match status" value="1"/>
</dbReference>
<dbReference type="NCBIfam" id="TIGR01547">
    <property type="entry name" value="phage_term_2"/>
    <property type="match status" value="1"/>
</dbReference>
<dbReference type="Proteomes" id="UP000473885">
    <property type="component" value="Unassembled WGS sequence"/>
</dbReference>
<protein>
    <submittedName>
        <fullName evidence="3">PBSX family phage terminase large subunit</fullName>
    </submittedName>
</protein>
<dbReference type="InterPro" id="IPR006437">
    <property type="entry name" value="Phage_terminase_lsu"/>
</dbReference>
<dbReference type="PANTHER" id="PTHR39184">
    <property type="match status" value="1"/>
</dbReference>
<dbReference type="Gene3D" id="3.30.420.280">
    <property type="match status" value="1"/>
</dbReference>
<feature type="domain" description="Phage terminase large subunit N-terminal" evidence="1">
    <location>
        <begin position="29"/>
        <end position="255"/>
    </location>
</feature>
<name>A0A6M0RBY1_9CLOT</name>
<keyword evidence="4" id="KW-1185">Reference proteome</keyword>
<dbReference type="EMBL" id="SXDP01000013">
    <property type="protein sequence ID" value="NEZ47811.1"/>
    <property type="molecule type" value="Genomic_DNA"/>
</dbReference>
<accession>A0A6M0RBY1</accession>
<reference evidence="3 4" key="1">
    <citation type="submission" date="2019-04" db="EMBL/GenBank/DDBJ databases">
        <title>Genome sequencing of Clostridium botulinum Groups I-IV and Clostridium butyricum.</title>
        <authorList>
            <person name="Brunt J."/>
            <person name="Van Vliet A.H.M."/>
            <person name="Stringer S.C."/>
            <person name="Carter A.T."/>
            <person name="Peck M.W."/>
        </authorList>
    </citation>
    <scope>NUCLEOTIDE SEQUENCE [LARGE SCALE GENOMIC DNA]</scope>
    <source>
        <strain evidence="3 4">IFR 18/094</strain>
    </source>
</reference>
<dbReference type="AlphaFoldDB" id="A0A6M0RBY1"/>
<comment type="caution">
    <text evidence="3">The sequence shown here is derived from an EMBL/GenBank/DDBJ whole genome shotgun (WGS) entry which is preliminary data.</text>
</comment>
<dbReference type="InterPro" id="IPR052380">
    <property type="entry name" value="Viral_DNA_packaging_terminase"/>
</dbReference>
<dbReference type="RefSeq" id="WP_163249702.1">
    <property type="nucleotide sequence ID" value="NZ_SXDP01000013.1"/>
</dbReference>
<dbReference type="PANTHER" id="PTHR39184:SF1">
    <property type="entry name" value="PBSX PHAGE TERMINASE LARGE SUBUNIT"/>
    <property type="match status" value="1"/>
</dbReference>
<evidence type="ECO:0000313" key="3">
    <source>
        <dbReference type="EMBL" id="NEZ47811.1"/>
    </source>
</evidence>